<evidence type="ECO:0000256" key="1">
    <source>
        <dbReference type="SAM" id="MobiDB-lite"/>
    </source>
</evidence>
<keyword evidence="2" id="KW-1133">Transmembrane helix</keyword>
<evidence type="ECO:0008006" key="5">
    <source>
        <dbReference type="Google" id="ProtNLM"/>
    </source>
</evidence>
<gene>
    <name evidence="3" type="ORF">SAMN05660413_01597</name>
</gene>
<dbReference type="OrthoDB" id="1113942at2"/>
<dbReference type="InterPro" id="IPR011250">
    <property type="entry name" value="OMP/PagP_B-barrel"/>
</dbReference>
<proteinExistence type="predicted"/>
<keyword evidence="2" id="KW-0472">Membrane</keyword>
<name>A0A1I5A077_9FLAO</name>
<feature type="region of interest" description="Disordered" evidence="1">
    <location>
        <begin position="221"/>
        <end position="241"/>
    </location>
</feature>
<accession>A0A1I5A077</accession>
<keyword evidence="4" id="KW-1185">Reference proteome</keyword>
<dbReference type="Proteomes" id="UP000199153">
    <property type="component" value="Unassembled WGS sequence"/>
</dbReference>
<sequence length="478" mass="52800">MKEKKNIDRLYQEKFKDFEASPSPGVWKNIADRLEEDKRKKPLILPIWFKIAGAAAMLAILLSGGYFVYQNNFFGNTPGMVFEFQEIKRPQIETSFDNKTLTETGNLLQKITSDKHENSSSNNALVSGNNGLASSGSEIKNEKASAENSSEKEESDKNLIDQNTALAETESFSEEKIIENSEHKNNPASNNRSDSTSLIAAKTETDIQNEKDSIAENAIASLEEKSKDGKEEKDETETGKSRLSLSTFAAPVVYDNFGKGNPIDPQFAGNPSSQNLTMAYGVNVSYQLSNKLKIRSGIGKVAMSYDIQDVMFSAAIIPNAIASIDYSPEGSNFQIQGNSGRNSYSSAETSFAPESASRAMLGEINQQFGYIEIPLEIEYKLIDKKIGLNIIGGGSSLILDENTLLLNSNNQSAHLGEANNINDLSFSTNIGLGVDYKLTERFKLNLEPIFKYQINTFNNTQNLQPYYFGVYSGLSYKF</sequence>
<dbReference type="STRING" id="287099.SAMN05660413_01597"/>
<evidence type="ECO:0000313" key="4">
    <source>
        <dbReference type="Proteomes" id="UP000199153"/>
    </source>
</evidence>
<feature type="compositionally biased region" description="Polar residues" evidence="1">
    <location>
        <begin position="119"/>
        <end position="138"/>
    </location>
</feature>
<organism evidence="3 4">
    <name type="scientific">Salegentibacter flavus</name>
    <dbReference type="NCBI Taxonomy" id="287099"/>
    <lineage>
        <taxon>Bacteria</taxon>
        <taxon>Pseudomonadati</taxon>
        <taxon>Bacteroidota</taxon>
        <taxon>Flavobacteriia</taxon>
        <taxon>Flavobacteriales</taxon>
        <taxon>Flavobacteriaceae</taxon>
        <taxon>Salegentibacter</taxon>
    </lineage>
</organism>
<feature type="transmembrane region" description="Helical" evidence="2">
    <location>
        <begin position="47"/>
        <end position="69"/>
    </location>
</feature>
<protein>
    <recommendedName>
        <fullName evidence="5">Outer membrane protein beta-barrel domain-containing protein</fullName>
    </recommendedName>
</protein>
<evidence type="ECO:0000313" key="3">
    <source>
        <dbReference type="EMBL" id="SFN55699.1"/>
    </source>
</evidence>
<dbReference type="EMBL" id="FOVL01000008">
    <property type="protein sequence ID" value="SFN55699.1"/>
    <property type="molecule type" value="Genomic_DNA"/>
</dbReference>
<feature type="compositionally biased region" description="Basic and acidic residues" evidence="1">
    <location>
        <begin position="139"/>
        <end position="159"/>
    </location>
</feature>
<feature type="region of interest" description="Disordered" evidence="1">
    <location>
        <begin position="112"/>
        <end position="162"/>
    </location>
</feature>
<dbReference type="SUPFAM" id="SSF56925">
    <property type="entry name" value="OMPA-like"/>
    <property type="match status" value="1"/>
</dbReference>
<dbReference type="RefSeq" id="WP_093408066.1">
    <property type="nucleotide sequence ID" value="NZ_FOVL01000008.1"/>
</dbReference>
<dbReference type="AlphaFoldDB" id="A0A1I5A077"/>
<evidence type="ECO:0000256" key="2">
    <source>
        <dbReference type="SAM" id="Phobius"/>
    </source>
</evidence>
<feature type="compositionally biased region" description="Basic and acidic residues" evidence="1">
    <location>
        <begin position="222"/>
        <end position="240"/>
    </location>
</feature>
<keyword evidence="2" id="KW-0812">Transmembrane</keyword>
<reference evidence="3 4" key="1">
    <citation type="submission" date="2016-10" db="EMBL/GenBank/DDBJ databases">
        <authorList>
            <person name="de Groot N.N."/>
        </authorList>
    </citation>
    <scope>NUCLEOTIDE SEQUENCE [LARGE SCALE GENOMIC DNA]</scope>
    <source>
        <strain evidence="3 4">DSM 17794</strain>
    </source>
</reference>